<accession>A0A2L2T7Y2</accession>
<dbReference type="Proteomes" id="UP000245910">
    <property type="component" value="Chromosome I"/>
</dbReference>
<evidence type="ECO:0000313" key="3">
    <source>
        <dbReference type="Proteomes" id="UP000245910"/>
    </source>
</evidence>
<keyword evidence="3" id="KW-1185">Reference proteome</keyword>
<organism evidence="2 3">
    <name type="scientific">Fusarium venenatum</name>
    <dbReference type="NCBI Taxonomy" id="56646"/>
    <lineage>
        <taxon>Eukaryota</taxon>
        <taxon>Fungi</taxon>
        <taxon>Dikarya</taxon>
        <taxon>Ascomycota</taxon>
        <taxon>Pezizomycotina</taxon>
        <taxon>Sordariomycetes</taxon>
        <taxon>Hypocreomycetidae</taxon>
        <taxon>Hypocreales</taxon>
        <taxon>Nectriaceae</taxon>
        <taxon>Fusarium</taxon>
    </lineage>
</organism>
<feature type="region of interest" description="Disordered" evidence="1">
    <location>
        <begin position="1"/>
        <end position="32"/>
    </location>
</feature>
<sequence length="101" mass="11358">MPAPGSSYNRPILPAPSNSEPQMHISHTLLPRPPRIGVSVACETRRRRKTRVQHPRLISLQRESTTMCEMPHKWNTMYLRLAFKGPRATTADQDLGGGTRG</sequence>
<evidence type="ECO:0000256" key="1">
    <source>
        <dbReference type="SAM" id="MobiDB-lite"/>
    </source>
</evidence>
<dbReference type="AlphaFoldDB" id="A0A2L2T7Y2"/>
<dbReference type="STRING" id="56646.A0A2L2T7Y2"/>
<protein>
    <submittedName>
        <fullName evidence="2">Uncharacterized protein</fullName>
    </submittedName>
</protein>
<dbReference type="EMBL" id="LN649229">
    <property type="protein sequence ID" value="CEI65859.1"/>
    <property type="molecule type" value="Genomic_DNA"/>
</dbReference>
<name>A0A2L2T7Y2_9HYPO</name>
<reference evidence="3" key="1">
    <citation type="submission" date="2014-10" db="EMBL/GenBank/DDBJ databases">
        <authorList>
            <person name="King R."/>
        </authorList>
    </citation>
    <scope>NUCLEOTIDE SEQUENCE [LARGE SCALE GENOMIC DNA]</scope>
    <source>
        <strain evidence="3">A3/5</strain>
    </source>
</reference>
<evidence type="ECO:0000313" key="2">
    <source>
        <dbReference type="EMBL" id="CEI65859.1"/>
    </source>
</evidence>
<proteinExistence type="predicted"/>